<proteinExistence type="predicted"/>
<dbReference type="eggNOG" id="KOG4534">
    <property type="taxonomic scope" value="Eukaryota"/>
</dbReference>
<dbReference type="SMART" id="SM01250">
    <property type="entry name" value="KAT11"/>
    <property type="match status" value="1"/>
</dbReference>
<keyword evidence="7" id="KW-0804">Transcription</keyword>
<protein>
    <recommendedName>
        <fullName evidence="2">histone acetyltransferase</fullName>
        <ecNumber evidence="2">2.3.1.48</ecNumber>
    </recommendedName>
</protein>
<dbReference type="CGD" id="CAL0000163263">
    <property type="gene designation" value="Cd36_25550"/>
</dbReference>
<name>B9WKP1_CANDC</name>
<evidence type="ECO:0000256" key="9">
    <source>
        <dbReference type="ARBA" id="ARBA00048940"/>
    </source>
</evidence>
<dbReference type="EMBL" id="FM992695">
    <property type="protein sequence ID" value="CAX39589.1"/>
    <property type="molecule type" value="Genomic_DNA"/>
</dbReference>
<comment type="catalytic activity">
    <reaction evidence="9">
        <text>L-lysyl-[histone] + acetyl-CoA = N(6)-acetyl-L-lysyl-[histone] + CoA + H(+)</text>
        <dbReference type="Rhea" id="RHEA:21992"/>
        <dbReference type="Rhea" id="RHEA-COMP:9845"/>
        <dbReference type="Rhea" id="RHEA-COMP:11338"/>
        <dbReference type="ChEBI" id="CHEBI:15378"/>
        <dbReference type="ChEBI" id="CHEBI:29969"/>
        <dbReference type="ChEBI" id="CHEBI:57287"/>
        <dbReference type="ChEBI" id="CHEBI:57288"/>
        <dbReference type="ChEBI" id="CHEBI:61930"/>
        <dbReference type="EC" id="2.3.1.48"/>
    </reaction>
    <physiologicalReaction direction="left-to-right" evidence="9">
        <dbReference type="Rhea" id="RHEA:21993"/>
    </physiologicalReaction>
</comment>
<keyword evidence="3" id="KW-0808">Transferase</keyword>
<dbReference type="InterPro" id="IPR051236">
    <property type="entry name" value="HAT_RTT109-like"/>
</dbReference>
<dbReference type="Proteomes" id="UP000002605">
    <property type="component" value="Chromosome R"/>
</dbReference>
<dbReference type="OrthoDB" id="3361892at2759"/>
<evidence type="ECO:0000313" key="11">
    <source>
        <dbReference type="EMBL" id="CAX39589.1"/>
    </source>
</evidence>
<organism evidence="11 12">
    <name type="scientific">Candida dubliniensis (strain CD36 / ATCC MYA-646 / CBS 7987 / NCPF 3949 / NRRL Y-17841)</name>
    <name type="common">Yeast</name>
    <dbReference type="NCBI Taxonomy" id="573826"/>
    <lineage>
        <taxon>Eukaryota</taxon>
        <taxon>Fungi</taxon>
        <taxon>Dikarya</taxon>
        <taxon>Ascomycota</taxon>
        <taxon>Saccharomycotina</taxon>
        <taxon>Pichiomycetes</taxon>
        <taxon>Debaryomycetaceae</taxon>
        <taxon>Candida/Lodderomyces clade</taxon>
        <taxon>Candida</taxon>
    </lineage>
</organism>
<keyword evidence="12" id="KW-1185">Reference proteome</keyword>
<evidence type="ECO:0000256" key="1">
    <source>
        <dbReference type="ARBA" id="ARBA00004123"/>
    </source>
</evidence>
<evidence type="ECO:0000256" key="3">
    <source>
        <dbReference type="ARBA" id="ARBA00022679"/>
    </source>
</evidence>
<dbReference type="GO" id="GO:0032931">
    <property type="term" value="F:histone H3K56 acetyltransferase activity"/>
    <property type="evidence" value="ECO:0007669"/>
    <property type="project" value="TreeGrafter"/>
</dbReference>
<dbReference type="PROSITE" id="PS51728">
    <property type="entry name" value="RTT109_HAT"/>
    <property type="match status" value="1"/>
</dbReference>
<dbReference type="GeneID" id="8050060"/>
<reference evidence="11 12" key="1">
    <citation type="journal article" date="2009" name="Genome Res.">
        <title>Comparative genomics of the fungal pathogens Candida dubliniensis and Candida albicans.</title>
        <authorList>
            <person name="Jackson A.P."/>
            <person name="Gamble J.A."/>
            <person name="Yeomans T."/>
            <person name="Moran G.P."/>
            <person name="Saunders D."/>
            <person name="Harris D."/>
            <person name="Aslett M."/>
            <person name="Barrell J.F."/>
            <person name="Butler G."/>
            <person name="Citiulo F."/>
            <person name="Coleman D.C."/>
            <person name="de Groot P.W.J."/>
            <person name="Goodwin T.J."/>
            <person name="Quail M.A."/>
            <person name="McQuillan J."/>
            <person name="Munro C.A."/>
            <person name="Pain A."/>
            <person name="Poulter R.T."/>
            <person name="Rajandream M.A."/>
            <person name="Renauld H."/>
            <person name="Spiering M.J."/>
            <person name="Tivey A."/>
            <person name="Gow N.A.R."/>
            <person name="Barrell B."/>
            <person name="Sullivan D.J."/>
            <person name="Berriman M."/>
        </authorList>
    </citation>
    <scope>NUCLEOTIDE SEQUENCE [LARGE SCALE GENOMIC DNA]</scope>
    <source>
        <strain evidence="12">CD36 / ATCC MYA-646 / CBS 7987 / NCPF 3949 / NRRL Y-17841</strain>
    </source>
</reference>
<dbReference type="RefSeq" id="XP_002421652.1">
    <property type="nucleotide sequence ID" value="XM_002421607.1"/>
</dbReference>
<evidence type="ECO:0000256" key="7">
    <source>
        <dbReference type="ARBA" id="ARBA00023163"/>
    </source>
</evidence>
<evidence type="ECO:0000256" key="5">
    <source>
        <dbReference type="ARBA" id="ARBA00022990"/>
    </source>
</evidence>
<keyword evidence="4" id="KW-0227">DNA damage</keyword>
<evidence type="ECO:0000256" key="4">
    <source>
        <dbReference type="ARBA" id="ARBA00022763"/>
    </source>
</evidence>
<dbReference type="InterPro" id="IPR016849">
    <property type="entry name" value="Rtt109"/>
</dbReference>
<dbReference type="PANTHER" id="PTHR31571">
    <property type="entry name" value="ALTERED INHERITANCE OF MITOCHONDRIA PROTEIN 6"/>
    <property type="match status" value="1"/>
</dbReference>
<keyword evidence="8" id="KW-0539">Nucleus</keyword>
<dbReference type="EC" id="2.3.1.48" evidence="2"/>
<accession>B9WKP1</accession>
<dbReference type="AlphaFoldDB" id="B9WKP1"/>
<gene>
    <name evidence="10" type="ordered locus">Cd36_25550</name>
    <name evidence="11" type="ORF">CD36_25550</name>
</gene>
<dbReference type="GO" id="GO:0005634">
    <property type="term" value="C:nucleus"/>
    <property type="evidence" value="ECO:0007669"/>
    <property type="project" value="UniProtKB-SubCell"/>
</dbReference>
<dbReference type="GO" id="GO:0006355">
    <property type="term" value="P:regulation of DNA-templated transcription"/>
    <property type="evidence" value="ECO:0007669"/>
    <property type="project" value="InterPro"/>
</dbReference>
<dbReference type="GO" id="GO:0006974">
    <property type="term" value="P:DNA damage response"/>
    <property type="evidence" value="ECO:0007669"/>
    <property type="project" value="UniProtKB-KW"/>
</dbReference>
<dbReference type="InterPro" id="IPR013178">
    <property type="entry name" value="Histone_AcTrfase_Rtt109/CBP"/>
</dbReference>
<dbReference type="HOGENOM" id="CLU_050421_0_0_1"/>
<evidence type="ECO:0000313" key="10">
    <source>
        <dbReference type="CGD" id="CAL0000163263"/>
    </source>
</evidence>
<dbReference type="PANTHER" id="PTHR31571:SF2">
    <property type="entry name" value="HISTONE ACETYLTRANSFERASE RTT109"/>
    <property type="match status" value="1"/>
</dbReference>
<dbReference type="Pfam" id="PF08214">
    <property type="entry name" value="HAT_KAT11"/>
    <property type="match status" value="1"/>
</dbReference>
<evidence type="ECO:0000256" key="6">
    <source>
        <dbReference type="ARBA" id="ARBA00023015"/>
    </source>
</evidence>
<comment type="subcellular location">
    <subcellularLocation>
        <location evidence="1">Nucleus</location>
    </subcellularLocation>
</comment>
<evidence type="ECO:0000313" key="12">
    <source>
        <dbReference type="Proteomes" id="UP000002605"/>
    </source>
</evidence>
<evidence type="ECO:0000256" key="2">
    <source>
        <dbReference type="ARBA" id="ARBA00013184"/>
    </source>
</evidence>
<keyword evidence="5" id="KW-0007">Acetylation</keyword>
<dbReference type="KEGG" id="cdu:CD36_25550"/>
<evidence type="ECO:0000256" key="8">
    <source>
        <dbReference type="ARBA" id="ARBA00023242"/>
    </source>
</evidence>
<keyword evidence="6" id="KW-0805">Transcription regulation</keyword>
<dbReference type="VEuPathDB" id="FungiDB:CD36_25550"/>
<sequence>MLDCMLSPDILKDGEFETIYFLTNPIYIKSPIHIPKSTIGKPDTVKIRHFFALLHQDSIVLGLEVFVYLQIYSDFVEKYVYVSKCDTVGLEKSTIKIGSVIGPVLQYIINYNGYKIKMNNVEEKSRDVSDPSTLVRLQRLRDKLPDIYPNLPYYNDIPPKEECIEYRTLPKTQNLKLCVFTKPAKEYLFPNSAKNPYKNLLNGQSLLRWWIAIIDNITNGWDSHKLMIPGADKYATRKFIEKYSDWSEGHIFKQDGLAVRAIPLFPDDPKGRFLELVIVECRYGKMSVSRFYQELAYRQEFLLGDCVSLIGCCRENLDVTYQDDSASTVTISEYKEFMNSLKSVDFSDRLEVSNFVSNYRKSN</sequence>